<organism evidence="1 2">
    <name type="scientific">Candidatus Yanofskybacteria bacterium RIFCSPHIGHO2_12_FULL_45_19b</name>
    <dbReference type="NCBI Taxonomy" id="1802689"/>
    <lineage>
        <taxon>Bacteria</taxon>
        <taxon>Candidatus Yanofskyibacteriota</taxon>
    </lineage>
</organism>
<reference evidence="1 2" key="1">
    <citation type="journal article" date="2016" name="Nat. Commun.">
        <title>Thousands of microbial genomes shed light on interconnected biogeochemical processes in an aquifer system.</title>
        <authorList>
            <person name="Anantharaman K."/>
            <person name="Brown C.T."/>
            <person name="Hug L.A."/>
            <person name="Sharon I."/>
            <person name="Castelle C.J."/>
            <person name="Probst A.J."/>
            <person name="Thomas B.C."/>
            <person name="Singh A."/>
            <person name="Wilkins M.J."/>
            <person name="Karaoz U."/>
            <person name="Brodie E.L."/>
            <person name="Williams K.H."/>
            <person name="Hubbard S.S."/>
            <person name="Banfield J.F."/>
        </authorList>
    </citation>
    <scope>NUCLEOTIDE SEQUENCE [LARGE SCALE GENOMIC DNA]</scope>
</reference>
<protein>
    <submittedName>
        <fullName evidence="1">Uncharacterized protein</fullName>
    </submittedName>
</protein>
<dbReference type="STRING" id="1802689.A3F25_02725"/>
<dbReference type="EMBL" id="MGKD01000029">
    <property type="protein sequence ID" value="OGN18810.1"/>
    <property type="molecule type" value="Genomic_DNA"/>
</dbReference>
<comment type="caution">
    <text evidence="1">The sequence shown here is derived from an EMBL/GenBank/DDBJ whole genome shotgun (WGS) entry which is preliminary data.</text>
</comment>
<dbReference type="Proteomes" id="UP000177478">
    <property type="component" value="Unassembled WGS sequence"/>
</dbReference>
<name>A0A1F8G1B4_9BACT</name>
<evidence type="ECO:0000313" key="1">
    <source>
        <dbReference type="EMBL" id="OGN18810.1"/>
    </source>
</evidence>
<sequence>MKPLTSVWEKARKKIVESEQTDHILHSVLEEFFYEQLGLKTLGLIKECRLVKGKLILRLTNKALAQELAWRKAELLLVLNNKQLVVTELVVG</sequence>
<proteinExistence type="predicted"/>
<evidence type="ECO:0000313" key="2">
    <source>
        <dbReference type="Proteomes" id="UP000177478"/>
    </source>
</evidence>
<dbReference type="AlphaFoldDB" id="A0A1F8G1B4"/>
<accession>A0A1F8G1B4</accession>
<gene>
    <name evidence="1" type="ORF">A3F25_02725</name>
</gene>